<proteinExistence type="predicted"/>
<dbReference type="InterPro" id="IPR000871">
    <property type="entry name" value="Beta-lactam_class-A"/>
</dbReference>
<dbReference type="Pfam" id="PF13354">
    <property type="entry name" value="Beta-lactamase2"/>
    <property type="match status" value="1"/>
</dbReference>
<dbReference type="Gene3D" id="3.40.710.10">
    <property type="entry name" value="DD-peptidase/beta-lactamase superfamily"/>
    <property type="match status" value="1"/>
</dbReference>
<keyword evidence="1" id="KW-1133">Transmembrane helix</keyword>
<dbReference type="GO" id="GO:0008800">
    <property type="term" value="F:beta-lactamase activity"/>
    <property type="evidence" value="ECO:0007669"/>
    <property type="project" value="InterPro"/>
</dbReference>
<dbReference type="EMBL" id="LT854705">
    <property type="protein sequence ID" value="SMS13485.1"/>
    <property type="molecule type" value="Genomic_DNA"/>
</dbReference>
<dbReference type="RefSeq" id="WP_087741525.1">
    <property type="nucleotide sequence ID" value="NZ_JBPWQU010000049.1"/>
</dbReference>
<evidence type="ECO:0000313" key="4">
    <source>
        <dbReference type="Proteomes" id="UP000195412"/>
    </source>
</evidence>
<gene>
    <name evidence="3" type="ORF">LZ3411_0435</name>
</gene>
<evidence type="ECO:0000313" key="3">
    <source>
        <dbReference type="EMBL" id="SMS13485.1"/>
    </source>
</evidence>
<feature type="domain" description="Beta-lactamase class A catalytic" evidence="2">
    <location>
        <begin position="189"/>
        <end position="287"/>
    </location>
</feature>
<dbReference type="InterPro" id="IPR012338">
    <property type="entry name" value="Beta-lactam/transpept-like"/>
</dbReference>
<feature type="transmembrane region" description="Helical" evidence="1">
    <location>
        <begin position="20"/>
        <end position="37"/>
    </location>
</feature>
<dbReference type="GO" id="GO:0030655">
    <property type="term" value="P:beta-lactam antibiotic catabolic process"/>
    <property type="evidence" value="ECO:0007669"/>
    <property type="project" value="InterPro"/>
</dbReference>
<keyword evidence="1" id="KW-0472">Membrane</keyword>
<dbReference type="PANTHER" id="PTHR35333:SF3">
    <property type="entry name" value="BETA-LACTAMASE-TYPE TRANSPEPTIDASE FOLD CONTAINING PROTEIN"/>
    <property type="match status" value="1"/>
</dbReference>
<dbReference type="SUPFAM" id="SSF56601">
    <property type="entry name" value="beta-lactamase/transpeptidase-like"/>
    <property type="match status" value="1"/>
</dbReference>
<dbReference type="AlphaFoldDB" id="A0A1Y6JUF7"/>
<evidence type="ECO:0000256" key="1">
    <source>
        <dbReference type="SAM" id="Phobius"/>
    </source>
</evidence>
<keyword evidence="1" id="KW-0812">Transmembrane</keyword>
<dbReference type="InterPro" id="IPR045155">
    <property type="entry name" value="Beta-lactam_cat"/>
</dbReference>
<reference evidence="4" key="1">
    <citation type="submission" date="2017-05" db="EMBL/GenBank/DDBJ databases">
        <authorList>
            <person name="Papadimitriou K."/>
        </authorList>
    </citation>
    <scope>NUCLEOTIDE SEQUENCE [LARGE SCALE GENOMIC DNA]</scope>
    <source>
        <strain evidence="4">ACA-DC 3411</strain>
    </source>
</reference>
<accession>A0A1Y6JUF7</accession>
<dbReference type="PANTHER" id="PTHR35333">
    <property type="entry name" value="BETA-LACTAMASE"/>
    <property type="match status" value="1"/>
</dbReference>
<evidence type="ECO:0000259" key="2">
    <source>
        <dbReference type="Pfam" id="PF13354"/>
    </source>
</evidence>
<name>A0A1Y6JUF7_9LACO</name>
<sequence length="323" mass="35259">MFPQHFHLPPNFWANHHHLIITSGLVILLGVGGLWGFQNRQALSAKKPATKAPASAAQITHTQTQVQKRLQHYITQQSNDGTTSISFYNLGAKAGTPAAKQPNLRRLYAAGKLSAGINAHTPEVAASTYKLFIAAYVFQQHHQLGTAWTDGDTAGFEDMIINSGNDYADHTLDTNGLLAVDNFIGAQKWYTPVFNAGQTATTTAHSLNLALQALDHQAYPYNHAADRQWLLKLMRRQVYRTGIPAGAQAATPGTTVADKVGWYADTNNDAGIVTLPNGERYVLVIMTHGQQQSGFSGFPRIAKITKHIQHLVYGPQVARSLTN</sequence>
<dbReference type="KEGG" id="lzy:LZ3411_0435"/>
<organism evidence="3 4">
    <name type="scientific">Levilactobacillus zymae</name>
    <dbReference type="NCBI Taxonomy" id="267363"/>
    <lineage>
        <taxon>Bacteria</taxon>
        <taxon>Bacillati</taxon>
        <taxon>Bacillota</taxon>
        <taxon>Bacilli</taxon>
        <taxon>Lactobacillales</taxon>
        <taxon>Lactobacillaceae</taxon>
        <taxon>Levilactobacillus</taxon>
    </lineage>
</organism>
<dbReference type="Proteomes" id="UP000195412">
    <property type="component" value="Chromosome I"/>
</dbReference>
<dbReference type="GO" id="GO:0046677">
    <property type="term" value="P:response to antibiotic"/>
    <property type="evidence" value="ECO:0007669"/>
    <property type="project" value="InterPro"/>
</dbReference>
<protein>
    <submittedName>
        <fullName evidence="3">Beta-lactamase class A</fullName>
    </submittedName>
</protein>